<organism evidence="1">
    <name type="scientific">Magallana gigas</name>
    <name type="common">Pacific oyster</name>
    <name type="synonym">Crassostrea gigas</name>
    <dbReference type="NCBI Taxonomy" id="29159"/>
    <lineage>
        <taxon>Eukaryota</taxon>
        <taxon>Metazoa</taxon>
        <taxon>Spiralia</taxon>
        <taxon>Lophotrochozoa</taxon>
        <taxon>Mollusca</taxon>
        <taxon>Bivalvia</taxon>
        <taxon>Autobranchia</taxon>
        <taxon>Pteriomorphia</taxon>
        <taxon>Ostreida</taxon>
        <taxon>Ostreoidea</taxon>
        <taxon>Ostreidae</taxon>
        <taxon>Magallana</taxon>
    </lineage>
</organism>
<dbReference type="HOGENOM" id="CLU_2028925_0_0_1"/>
<gene>
    <name evidence="1" type="ORF">CGI_10028086</name>
</gene>
<evidence type="ECO:0000313" key="1">
    <source>
        <dbReference type="EMBL" id="EKC38469.1"/>
    </source>
</evidence>
<accession>K1R4L7</accession>
<protein>
    <submittedName>
        <fullName evidence="1">Uncharacterized protein</fullName>
    </submittedName>
</protein>
<dbReference type="EMBL" id="JH819182">
    <property type="protein sequence ID" value="EKC38469.1"/>
    <property type="molecule type" value="Genomic_DNA"/>
</dbReference>
<name>K1R4L7_MAGGI</name>
<proteinExistence type="predicted"/>
<sequence length="122" mass="13420">MQNRSGTFFSGEMSQIVGFGMMDAEAMVSLAKTWTLVDQQLYCASETKNVNKNINNSRDVSKTTISELTSSIKETATLISWRLHFYGITKVVDNAKTPDIQKINDNSSTTAVAIAVTVLGYE</sequence>
<dbReference type="AlphaFoldDB" id="K1R4L7"/>
<dbReference type="InParanoid" id="K1R4L7"/>
<reference evidence="1" key="1">
    <citation type="journal article" date="2012" name="Nature">
        <title>The oyster genome reveals stress adaptation and complexity of shell formation.</title>
        <authorList>
            <person name="Zhang G."/>
            <person name="Fang X."/>
            <person name="Guo X."/>
            <person name="Li L."/>
            <person name="Luo R."/>
            <person name="Xu F."/>
            <person name="Yang P."/>
            <person name="Zhang L."/>
            <person name="Wang X."/>
            <person name="Qi H."/>
            <person name="Xiong Z."/>
            <person name="Que H."/>
            <person name="Xie Y."/>
            <person name="Holland P.W."/>
            <person name="Paps J."/>
            <person name="Zhu Y."/>
            <person name="Wu F."/>
            <person name="Chen Y."/>
            <person name="Wang J."/>
            <person name="Peng C."/>
            <person name="Meng J."/>
            <person name="Yang L."/>
            <person name="Liu J."/>
            <person name="Wen B."/>
            <person name="Zhang N."/>
            <person name="Huang Z."/>
            <person name="Zhu Q."/>
            <person name="Feng Y."/>
            <person name="Mount A."/>
            <person name="Hedgecock D."/>
            <person name="Xu Z."/>
            <person name="Liu Y."/>
            <person name="Domazet-Loso T."/>
            <person name="Du Y."/>
            <person name="Sun X."/>
            <person name="Zhang S."/>
            <person name="Liu B."/>
            <person name="Cheng P."/>
            <person name="Jiang X."/>
            <person name="Li J."/>
            <person name="Fan D."/>
            <person name="Wang W."/>
            <person name="Fu W."/>
            <person name="Wang T."/>
            <person name="Wang B."/>
            <person name="Zhang J."/>
            <person name="Peng Z."/>
            <person name="Li Y."/>
            <person name="Li N."/>
            <person name="Wang J."/>
            <person name="Chen M."/>
            <person name="He Y."/>
            <person name="Tan F."/>
            <person name="Song X."/>
            <person name="Zheng Q."/>
            <person name="Huang R."/>
            <person name="Yang H."/>
            <person name="Du X."/>
            <person name="Chen L."/>
            <person name="Yang M."/>
            <person name="Gaffney P.M."/>
            <person name="Wang S."/>
            <person name="Luo L."/>
            <person name="She Z."/>
            <person name="Ming Y."/>
            <person name="Huang W."/>
            <person name="Zhang S."/>
            <person name="Huang B."/>
            <person name="Zhang Y."/>
            <person name="Qu T."/>
            <person name="Ni P."/>
            <person name="Miao G."/>
            <person name="Wang J."/>
            <person name="Wang Q."/>
            <person name="Steinberg C.E."/>
            <person name="Wang H."/>
            <person name="Li N."/>
            <person name="Qian L."/>
            <person name="Zhang G."/>
            <person name="Li Y."/>
            <person name="Yang H."/>
            <person name="Liu X."/>
            <person name="Wang J."/>
            <person name="Yin Y."/>
            <person name="Wang J."/>
        </authorList>
    </citation>
    <scope>NUCLEOTIDE SEQUENCE [LARGE SCALE GENOMIC DNA]</scope>
    <source>
        <strain evidence="1">05x7-T-G4-1.051#20</strain>
    </source>
</reference>